<dbReference type="OrthoDB" id="5585685at2759"/>
<accession>A0A2P4X3L4</accession>
<dbReference type="GO" id="GO:0001965">
    <property type="term" value="F:G-protein alpha-subunit binding"/>
    <property type="evidence" value="ECO:0007669"/>
    <property type="project" value="TreeGrafter"/>
</dbReference>
<keyword evidence="6" id="KW-1185">Reference proteome</keyword>
<feature type="chain" id="PRO_5015120752" evidence="4">
    <location>
        <begin position="22"/>
        <end position="190"/>
    </location>
</feature>
<proteinExistence type="inferred from homology"/>
<comment type="caution">
    <text evidence="5">The sequence shown here is derived from an EMBL/GenBank/DDBJ whole genome shotgun (WGS) entry which is preliminary data.</text>
</comment>
<dbReference type="Pfam" id="PF10165">
    <property type="entry name" value="Ric8"/>
    <property type="match status" value="1"/>
</dbReference>
<dbReference type="PANTHER" id="PTHR12425">
    <property type="entry name" value="SYNEMBRYN"/>
    <property type="match status" value="1"/>
</dbReference>
<organism evidence="5 6">
    <name type="scientific">Phytophthora palmivora</name>
    <dbReference type="NCBI Taxonomy" id="4796"/>
    <lineage>
        <taxon>Eukaryota</taxon>
        <taxon>Sar</taxon>
        <taxon>Stramenopiles</taxon>
        <taxon>Oomycota</taxon>
        <taxon>Peronosporomycetes</taxon>
        <taxon>Peronosporales</taxon>
        <taxon>Peronosporaceae</taxon>
        <taxon>Phytophthora</taxon>
    </lineage>
</organism>
<feature type="signal peptide" evidence="4">
    <location>
        <begin position="1"/>
        <end position="21"/>
    </location>
</feature>
<dbReference type="GO" id="GO:0005737">
    <property type="term" value="C:cytoplasm"/>
    <property type="evidence" value="ECO:0007669"/>
    <property type="project" value="TreeGrafter"/>
</dbReference>
<name>A0A2P4X3L4_9STRA</name>
<dbReference type="InterPro" id="IPR019318">
    <property type="entry name" value="Gua_nucleotide_exch_fac_Ric8"/>
</dbReference>
<evidence type="ECO:0000313" key="5">
    <source>
        <dbReference type="EMBL" id="POM60142.1"/>
    </source>
</evidence>
<keyword evidence="2" id="KW-0344">Guanine-nucleotide releasing factor</keyword>
<keyword evidence="3" id="KW-0143">Chaperone</keyword>
<evidence type="ECO:0000313" key="6">
    <source>
        <dbReference type="Proteomes" id="UP000237271"/>
    </source>
</evidence>
<reference evidence="5 6" key="1">
    <citation type="journal article" date="2017" name="Genome Biol. Evol.">
        <title>Phytophthora megakarya and P. palmivora, closely related causal agents of cacao black pod rot, underwent increases in genome sizes and gene numbers by different mechanisms.</title>
        <authorList>
            <person name="Ali S.S."/>
            <person name="Shao J."/>
            <person name="Lary D.J."/>
            <person name="Kronmiller B."/>
            <person name="Shen D."/>
            <person name="Strem M.D."/>
            <person name="Amoako-Attah I."/>
            <person name="Akrofi A.Y."/>
            <person name="Begoude B.A."/>
            <person name="Ten Hoopen G.M."/>
            <person name="Coulibaly K."/>
            <person name="Kebe B.I."/>
            <person name="Melnick R.L."/>
            <person name="Guiltinan M.J."/>
            <person name="Tyler B.M."/>
            <person name="Meinhardt L.W."/>
            <person name="Bailey B.A."/>
        </authorList>
    </citation>
    <scope>NUCLEOTIDE SEQUENCE [LARGE SCALE GENOMIC DNA]</scope>
    <source>
        <strain evidence="6">sbr112.9</strain>
    </source>
</reference>
<comment type="similarity">
    <text evidence="1">Belongs to the synembryn family.</text>
</comment>
<protein>
    <submittedName>
        <fullName evidence="5">Uncharacterized protein</fullName>
    </submittedName>
</protein>
<evidence type="ECO:0000256" key="1">
    <source>
        <dbReference type="ARBA" id="ARBA00009049"/>
    </source>
</evidence>
<evidence type="ECO:0000256" key="2">
    <source>
        <dbReference type="ARBA" id="ARBA00022658"/>
    </source>
</evidence>
<dbReference type="EMBL" id="NCKW01016930">
    <property type="protein sequence ID" value="POM60142.1"/>
    <property type="molecule type" value="Genomic_DNA"/>
</dbReference>
<dbReference type="Proteomes" id="UP000237271">
    <property type="component" value="Unassembled WGS sequence"/>
</dbReference>
<dbReference type="GO" id="GO:0005085">
    <property type="term" value="F:guanyl-nucleotide exchange factor activity"/>
    <property type="evidence" value="ECO:0007669"/>
    <property type="project" value="UniProtKB-KW"/>
</dbReference>
<dbReference type="AlphaFoldDB" id="A0A2P4X3L4"/>
<evidence type="ECO:0000256" key="4">
    <source>
        <dbReference type="SAM" id="SignalP"/>
    </source>
</evidence>
<gene>
    <name evidence="5" type="ORF">PHPALM_31033</name>
</gene>
<sequence length="190" mass="21428">MRRLGALLLEILCFRHSGVSPLNDNLIELKNKTMEVFVFLPGSLLAAFIQQQHGVKQENADDKTGSLLAPVLDHLDAMLLVVRVEKMRPLKDMLPTLIVCHNLAKTGGQDILNCFKKAILPTSQQTEVANDQTKAFFFKHLKFFLTCLDTDVRRYTSEWLFLLCDENAKEYTHRTGVGNAIGLLRMKGLA</sequence>
<evidence type="ECO:0000256" key="3">
    <source>
        <dbReference type="ARBA" id="ARBA00023186"/>
    </source>
</evidence>
<keyword evidence="4" id="KW-0732">Signal</keyword>
<dbReference type="PANTHER" id="PTHR12425:SF5">
    <property type="entry name" value="SYNEMBRYN"/>
    <property type="match status" value="1"/>
</dbReference>
<dbReference type="GO" id="GO:0007186">
    <property type="term" value="P:G protein-coupled receptor signaling pathway"/>
    <property type="evidence" value="ECO:0007669"/>
    <property type="project" value="TreeGrafter"/>
</dbReference>